<dbReference type="VEuPathDB" id="FungiDB:H257_13353"/>
<dbReference type="AlphaFoldDB" id="W4FVD9"/>
<sequence length="150" mass="16434">MITGPSVEFGGSFSDSGGTGGIAQLRRRGASSRTLGTFRTRRCLRTAGSSLSGWLEYWFSLVGVAPATSGATRPFADTFPLRHRVAAYRLGDSRLSRTPRHLVRRTRASYGGHRTPLPRPMAMCRGVGLHRCCTAGLGTRRFEKYWEVGV</sequence>
<name>W4FVD9_APHAT</name>
<proteinExistence type="predicted"/>
<evidence type="ECO:0000256" key="1">
    <source>
        <dbReference type="SAM" id="MobiDB-lite"/>
    </source>
</evidence>
<dbReference type="EMBL" id="KI913160">
    <property type="protein sequence ID" value="ETV71480.1"/>
    <property type="molecule type" value="Genomic_DNA"/>
</dbReference>
<feature type="region of interest" description="Disordered" evidence="1">
    <location>
        <begin position="1"/>
        <end position="23"/>
    </location>
</feature>
<organism evidence="2">
    <name type="scientific">Aphanomyces astaci</name>
    <name type="common">Crayfish plague agent</name>
    <dbReference type="NCBI Taxonomy" id="112090"/>
    <lineage>
        <taxon>Eukaryota</taxon>
        <taxon>Sar</taxon>
        <taxon>Stramenopiles</taxon>
        <taxon>Oomycota</taxon>
        <taxon>Saprolegniomycetes</taxon>
        <taxon>Saprolegniales</taxon>
        <taxon>Verrucalvaceae</taxon>
        <taxon>Aphanomyces</taxon>
    </lineage>
</organism>
<dbReference type="GeneID" id="20815349"/>
<accession>W4FVD9</accession>
<protein>
    <submittedName>
        <fullName evidence="2">Uncharacterized protein</fullName>
    </submittedName>
</protein>
<gene>
    <name evidence="2" type="ORF">H257_13353</name>
</gene>
<reference evidence="2" key="1">
    <citation type="submission" date="2013-12" db="EMBL/GenBank/DDBJ databases">
        <title>The Genome Sequence of Aphanomyces astaci APO3.</title>
        <authorList>
            <consortium name="The Broad Institute Genomics Platform"/>
            <person name="Russ C."/>
            <person name="Tyler B."/>
            <person name="van West P."/>
            <person name="Dieguez-Uribeondo J."/>
            <person name="Young S.K."/>
            <person name="Zeng Q."/>
            <person name="Gargeya S."/>
            <person name="Fitzgerald M."/>
            <person name="Abouelleil A."/>
            <person name="Alvarado L."/>
            <person name="Chapman S.B."/>
            <person name="Gainer-Dewar J."/>
            <person name="Goldberg J."/>
            <person name="Griggs A."/>
            <person name="Gujja S."/>
            <person name="Hansen M."/>
            <person name="Howarth C."/>
            <person name="Imamovic A."/>
            <person name="Ireland A."/>
            <person name="Larimer J."/>
            <person name="McCowan C."/>
            <person name="Murphy C."/>
            <person name="Pearson M."/>
            <person name="Poon T.W."/>
            <person name="Priest M."/>
            <person name="Roberts A."/>
            <person name="Saif S."/>
            <person name="Shea T."/>
            <person name="Sykes S."/>
            <person name="Wortman J."/>
            <person name="Nusbaum C."/>
            <person name="Birren B."/>
        </authorList>
    </citation>
    <scope>NUCLEOTIDE SEQUENCE [LARGE SCALE GENOMIC DNA]</scope>
    <source>
        <strain evidence="2">APO3</strain>
    </source>
</reference>
<dbReference type="RefSeq" id="XP_009839145.1">
    <property type="nucleotide sequence ID" value="XM_009840843.1"/>
</dbReference>
<evidence type="ECO:0000313" key="2">
    <source>
        <dbReference type="EMBL" id="ETV71480.1"/>
    </source>
</evidence>